<evidence type="ECO:0000256" key="8">
    <source>
        <dbReference type="PIRSR" id="PIRSR037125-1"/>
    </source>
</evidence>
<dbReference type="InterPro" id="IPR014881">
    <property type="entry name" value="NOB1_Zn-bd"/>
</dbReference>
<dbReference type="GO" id="GO:0004521">
    <property type="term" value="F:RNA endonuclease activity"/>
    <property type="evidence" value="ECO:0007669"/>
    <property type="project" value="UniProtKB-UniRule"/>
</dbReference>
<keyword evidence="5 7" id="KW-0862">Zinc</keyword>
<dbReference type="RefSeq" id="XP_016217160.1">
    <property type="nucleotide sequence ID" value="XM_016355144.1"/>
</dbReference>
<feature type="region of interest" description="Disordered" evidence="9">
    <location>
        <begin position="419"/>
        <end position="443"/>
    </location>
</feature>
<evidence type="ECO:0000313" key="12">
    <source>
        <dbReference type="EMBL" id="KIW07291.1"/>
    </source>
</evidence>
<dbReference type="SUPFAM" id="SSF144206">
    <property type="entry name" value="NOB1 zinc finger-like"/>
    <property type="match status" value="1"/>
</dbReference>
<dbReference type="FunCoup" id="A0A0D1XWV9">
    <property type="interactions" value="1016"/>
</dbReference>
<dbReference type="GO" id="GO:0016787">
    <property type="term" value="F:hydrolase activity"/>
    <property type="evidence" value="ECO:0007669"/>
    <property type="project" value="UniProtKB-KW"/>
</dbReference>
<keyword evidence="2" id="KW-0540">Nuclease</keyword>
<dbReference type="Pfam" id="PF08772">
    <property type="entry name" value="Zn_ribbon_NOB1"/>
    <property type="match status" value="1"/>
</dbReference>
<evidence type="ECO:0000256" key="9">
    <source>
        <dbReference type="SAM" id="MobiDB-lite"/>
    </source>
</evidence>
<comment type="similarity">
    <text evidence="1 7">Belongs to the NOB1 family.</text>
</comment>
<feature type="binding site" evidence="8">
    <location>
        <position position="305"/>
    </location>
    <ligand>
        <name>Zn(2+)</name>
        <dbReference type="ChEBI" id="CHEBI:29105"/>
    </ligand>
</feature>
<feature type="compositionally biased region" description="Acidic residues" evidence="9">
    <location>
        <begin position="226"/>
        <end position="235"/>
    </location>
</feature>
<evidence type="ECO:0000256" key="1">
    <source>
        <dbReference type="ARBA" id="ARBA00005858"/>
    </source>
</evidence>
<name>A0A0D1XWV9_9PEZI</name>
<evidence type="ECO:0000259" key="10">
    <source>
        <dbReference type="Pfam" id="PF08772"/>
    </source>
</evidence>
<dbReference type="GO" id="GO:0030688">
    <property type="term" value="C:preribosome, small subunit precursor"/>
    <property type="evidence" value="ECO:0007669"/>
    <property type="project" value="TreeGrafter"/>
</dbReference>
<dbReference type="FunFam" id="3.40.50.1010:FF:000020">
    <property type="entry name" value="20S-pre-rRNA D-site endonuclease NOB1"/>
    <property type="match status" value="1"/>
</dbReference>
<comment type="function">
    <text evidence="7">Required for the synthesis of 40S ribosome subunits. Has a role in processing 20S pre-rRNA into the mature 18S rRNA, where it is required for cleavage at the 3' end of the mature 18S rRNA (D-site). Accompanies the 20S pre-rRNA from the nucleus to the cytoplasm.</text>
</comment>
<dbReference type="PIRSF" id="PIRSF037125">
    <property type="entry name" value="D-site_20S_pre-rRNA_nuclease"/>
    <property type="match status" value="1"/>
</dbReference>
<feature type="domain" description="Ribonuclease PIN" evidence="11">
    <location>
        <begin position="10"/>
        <end position="101"/>
    </location>
</feature>
<evidence type="ECO:0000259" key="11">
    <source>
        <dbReference type="Pfam" id="PF17146"/>
    </source>
</evidence>
<feature type="domain" description="Nin one binding (NOB1) Zn-ribbon-like" evidence="10">
    <location>
        <begin position="295"/>
        <end position="366"/>
    </location>
</feature>
<proteinExistence type="inferred from homology"/>
<feature type="binding site" evidence="8">
    <location>
        <position position="308"/>
    </location>
    <ligand>
        <name>Zn(2+)</name>
        <dbReference type="ChEBI" id="CHEBI:29105"/>
    </ligand>
</feature>
<dbReference type="AlphaFoldDB" id="A0A0D1XWV9"/>
<dbReference type="GO" id="GO:0005730">
    <property type="term" value="C:nucleolus"/>
    <property type="evidence" value="ECO:0007669"/>
    <property type="project" value="UniProtKB-SubCell"/>
</dbReference>
<evidence type="ECO:0000256" key="3">
    <source>
        <dbReference type="ARBA" id="ARBA00022723"/>
    </source>
</evidence>
<dbReference type="CDD" id="cd09876">
    <property type="entry name" value="PIN_Nob1-like"/>
    <property type="match status" value="1"/>
</dbReference>
<keyword evidence="4" id="KW-0378">Hydrolase</keyword>
<protein>
    <recommendedName>
        <fullName evidence="7">20S-pre-rRNA D-site endonuclease NOB1</fullName>
    </recommendedName>
</protein>
<evidence type="ECO:0000256" key="7">
    <source>
        <dbReference type="PIRNR" id="PIRNR037125"/>
    </source>
</evidence>
<feature type="compositionally biased region" description="Polar residues" evidence="9">
    <location>
        <begin position="164"/>
        <end position="175"/>
    </location>
</feature>
<dbReference type="GO" id="GO:0046872">
    <property type="term" value="F:metal ion binding"/>
    <property type="evidence" value="ECO:0007669"/>
    <property type="project" value="UniProtKB-UniRule"/>
</dbReference>
<dbReference type="Pfam" id="PF17146">
    <property type="entry name" value="PIN_6"/>
    <property type="match status" value="1"/>
</dbReference>
<dbReference type="GO" id="GO:0030490">
    <property type="term" value="P:maturation of SSU-rRNA"/>
    <property type="evidence" value="ECO:0007669"/>
    <property type="project" value="TreeGrafter"/>
</dbReference>
<dbReference type="InParanoid" id="A0A0D1XWV9"/>
<dbReference type="Gene3D" id="3.40.50.1010">
    <property type="entry name" value="5'-nuclease"/>
    <property type="match status" value="1"/>
</dbReference>
<dbReference type="InterPro" id="IPR033411">
    <property type="entry name" value="Ribonuclease_PIN"/>
</dbReference>
<evidence type="ECO:0000256" key="2">
    <source>
        <dbReference type="ARBA" id="ARBA00022722"/>
    </source>
</evidence>
<dbReference type="PANTHER" id="PTHR12814:SF2">
    <property type="entry name" value="RNA-BINDING PROTEIN NOB1"/>
    <property type="match status" value="1"/>
</dbReference>
<dbReference type="InterPro" id="IPR036283">
    <property type="entry name" value="NOB1_Zf-like_sf"/>
</dbReference>
<feature type="region of interest" description="Disordered" evidence="9">
    <location>
        <begin position="108"/>
        <end position="182"/>
    </location>
</feature>
<accession>A0A0D1XWV9</accession>
<gene>
    <name evidence="12" type="ORF">PV09_02143</name>
</gene>
<feature type="binding site" evidence="8">
    <location>
        <position position="323"/>
    </location>
    <ligand>
        <name>Zn(2+)</name>
        <dbReference type="ChEBI" id="CHEBI:29105"/>
    </ligand>
</feature>
<keyword evidence="3 7" id="KW-0479">Metal-binding</keyword>
<dbReference type="GeneID" id="27310116"/>
<feature type="compositionally biased region" description="Polar residues" evidence="9">
    <location>
        <begin position="125"/>
        <end position="152"/>
    </location>
</feature>
<keyword evidence="13" id="KW-1185">Reference proteome</keyword>
<dbReference type="InterPro" id="IPR039907">
    <property type="entry name" value="NOB1"/>
</dbReference>
<evidence type="ECO:0000256" key="4">
    <source>
        <dbReference type="ARBA" id="ARBA00022801"/>
    </source>
</evidence>
<dbReference type="Proteomes" id="UP000053259">
    <property type="component" value="Unassembled WGS sequence"/>
</dbReference>
<dbReference type="PANTHER" id="PTHR12814">
    <property type="entry name" value="RNA-BINDING PROTEIN NOB1"/>
    <property type="match status" value="1"/>
</dbReference>
<dbReference type="HOGENOM" id="CLU_024666_2_0_1"/>
<dbReference type="EMBL" id="KN847533">
    <property type="protein sequence ID" value="KIW07291.1"/>
    <property type="molecule type" value="Genomic_DNA"/>
</dbReference>
<evidence type="ECO:0000313" key="13">
    <source>
        <dbReference type="Proteomes" id="UP000053259"/>
    </source>
</evidence>
<evidence type="ECO:0000256" key="5">
    <source>
        <dbReference type="ARBA" id="ARBA00022833"/>
    </source>
</evidence>
<organism evidence="12 13">
    <name type="scientific">Verruconis gallopava</name>
    <dbReference type="NCBI Taxonomy" id="253628"/>
    <lineage>
        <taxon>Eukaryota</taxon>
        <taxon>Fungi</taxon>
        <taxon>Dikarya</taxon>
        <taxon>Ascomycota</taxon>
        <taxon>Pezizomycotina</taxon>
        <taxon>Dothideomycetes</taxon>
        <taxon>Pleosporomycetidae</taxon>
        <taxon>Venturiales</taxon>
        <taxon>Sympoventuriaceae</taxon>
        <taxon>Verruconis</taxon>
    </lineage>
</organism>
<evidence type="ECO:0000256" key="6">
    <source>
        <dbReference type="ARBA" id="ARBA00023242"/>
    </source>
</evidence>
<feature type="region of interest" description="Disordered" evidence="9">
    <location>
        <begin position="223"/>
        <end position="260"/>
    </location>
</feature>
<comment type="subcellular location">
    <subcellularLocation>
        <location evidence="7">Nucleus</location>
        <location evidence="7">Nucleolus</location>
    </subcellularLocation>
</comment>
<dbReference type="OrthoDB" id="446759at2759"/>
<feature type="binding site" evidence="8">
    <location>
        <position position="320"/>
    </location>
    <ligand>
        <name>Zn(2+)</name>
        <dbReference type="ChEBI" id="CHEBI:29105"/>
    </ligand>
</feature>
<keyword evidence="6 7" id="KW-0539">Nucleus</keyword>
<dbReference type="GO" id="GO:0005737">
    <property type="term" value="C:cytoplasm"/>
    <property type="evidence" value="ECO:0007669"/>
    <property type="project" value="UniProtKB-ARBA"/>
</dbReference>
<dbReference type="InterPro" id="IPR017117">
    <property type="entry name" value="Nob1_euk"/>
</dbReference>
<dbReference type="STRING" id="253628.A0A0D1XWV9"/>
<dbReference type="Gene3D" id="6.20.210.10">
    <property type="entry name" value="Nin one binding (NOB1), Zn-ribbon-like"/>
    <property type="match status" value="1"/>
</dbReference>
<dbReference type="VEuPathDB" id="FungiDB:PV09_02143"/>
<sequence>MVLEKPIHTIVLDAGPIIKGDPSVSSLLAQSEQIVTLPSVIQEIKDEATRTRLQTALLPFLVLRSPKESSVKIISDFARRTGDLSVLSRVDIHLLALAYDLECERNGGDWRLRKSPGAKRISGPKPTTSVSTSLIEETNNESIQPDSSTQDTEPPFTQDETQKAESVSISSQPTSGRGGEGVASNLQEQLENHGETQATPGCTVVSDSQTVELSTLVADIQLSEASQEDSSDSDSEGWITPSNLKKKQEEDTSGNTSAAPEPKVLQVALLTSDFAMQNVALQMNLNLISHSLSRVKYVKTFVLRCHACFNVVKDMSKQFCPRCGKPTLTRVSCSIDQNGQFKLHLKKNMQWNKRGDRYSVPKPVAGAANGRVKGGGKGGWGNDLILAEDQKEYVRAIAEQKRQKQQNFMDEDYLPGILTGDRSGGNRKIKVGAGRNVNSKKRR</sequence>
<reference evidence="12 13" key="1">
    <citation type="submission" date="2015-01" db="EMBL/GenBank/DDBJ databases">
        <title>The Genome Sequence of Ochroconis gallopava CBS43764.</title>
        <authorList>
            <consortium name="The Broad Institute Genomics Platform"/>
            <person name="Cuomo C."/>
            <person name="de Hoog S."/>
            <person name="Gorbushina A."/>
            <person name="Stielow B."/>
            <person name="Teixiera M."/>
            <person name="Abouelleil A."/>
            <person name="Chapman S.B."/>
            <person name="Priest M."/>
            <person name="Young S.K."/>
            <person name="Wortman J."/>
            <person name="Nusbaum C."/>
            <person name="Birren B."/>
        </authorList>
    </citation>
    <scope>NUCLEOTIDE SEQUENCE [LARGE SCALE GENOMIC DNA]</scope>
    <source>
        <strain evidence="12 13">CBS 43764</strain>
    </source>
</reference>